<dbReference type="InterPro" id="IPR056798">
    <property type="entry name" value="ADH_Fe_C"/>
</dbReference>
<dbReference type="RefSeq" id="WP_415863970.1">
    <property type="nucleotide sequence ID" value="NZ_CP134536.1"/>
</dbReference>
<dbReference type="PANTHER" id="PTHR11496:SF103">
    <property type="entry name" value="DEHYDROGENASE, PUTATIVE-RELATED"/>
    <property type="match status" value="1"/>
</dbReference>
<dbReference type="Pfam" id="PF25137">
    <property type="entry name" value="ADH_Fe_C"/>
    <property type="match status" value="1"/>
</dbReference>
<dbReference type="SUPFAM" id="SSF56796">
    <property type="entry name" value="Dehydroquinate synthase-like"/>
    <property type="match status" value="1"/>
</dbReference>
<evidence type="ECO:0000259" key="3">
    <source>
        <dbReference type="Pfam" id="PF25137"/>
    </source>
</evidence>
<dbReference type="Proteomes" id="UP001303407">
    <property type="component" value="Chromosome"/>
</dbReference>
<sequence length="376" mass="41983">MIQEYIENITVSGLKNLVSKYSANKIFLVTGKKSYVTSGAQKFIETSLKGVDFVRFFEFEQNPKYEDSLIGVELYQQTSCDMILAIGGGSVIDMAKLINVFSSNTHLKGLDIINNTKLITNKGVPLIAIPTTAGTGSEATHFAVVYHDKKKYSLAHDNVLPDVACLNADFSFSQSKYLTACAGLDAFSQAVESYWSVGANDISKGFAKESIELLIQNLKKCVTQPDKESRKAIMKASYLAGKAINISKTTGAHAVSYAFTTYFSIPHGHAVFLTLPEFFEYNNDVTDLDLNDSRGLSYVKQNMKELCELFRVDIGIEAKLFLRKFAKELGIELSFEKLKIHDYENIIISNVNLERLGNNPRKISQEELRNLLKRKN</sequence>
<gene>
    <name evidence="4" type="ORF">RHP49_06895</name>
</gene>
<reference evidence="4 5" key="1">
    <citation type="submission" date="2023-09" db="EMBL/GenBank/DDBJ databases">
        <title>Thalassobella suaedae gen. nov., sp. nov., a marine bacterium of the family Flavobacteriaceae isolated from a halophyte Suaeda japonica.</title>
        <authorList>
            <person name="Lee S.Y."/>
            <person name="Hwang C.Y."/>
        </authorList>
    </citation>
    <scope>NUCLEOTIDE SEQUENCE [LARGE SCALE GENOMIC DNA]</scope>
    <source>
        <strain evidence="4 5">HL-DH10</strain>
    </source>
</reference>
<evidence type="ECO:0000259" key="2">
    <source>
        <dbReference type="Pfam" id="PF00465"/>
    </source>
</evidence>
<evidence type="ECO:0000256" key="1">
    <source>
        <dbReference type="ARBA" id="ARBA00023002"/>
    </source>
</evidence>
<dbReference type="InterPro" id="IPR039697">
    <property type="entry name" value="Alcohol_dehydrogenase_Fe"/>
</dbReference>
<dbReference type="CDD" id="cd08182">
    <property type="entry name" value="HEPD"/>
    <property type="match status" value="1"/>
</dbReference>
<dbReference type="EMBL" id="CP134536">
    <property type="protein sequence ID" value="WNH13977.1"/>
    <property type="molecule type" value="Genomic_DNA"/>
</dbReference>
<protein>
    <submittedName>
        <fullName evidence="4">Phosphonoacetaldehyde reductase</fullName>
    </submittedName>
</protein>
<feature type="domain" description="Alcohol dehydrogenase iron-type/glycerol dehydrogenase GldA" evidence="2">
    <location>
        <begin position="10"/>
        <end position="166"/>
    </location>
</feature>
<dbReference type="Gene3D" id="3.40.50.1970">
    <property type="match status" value="1"/>
</dbReference>
<accession>A0ABY9Y6S1</accession>
<dbReference type="Pfam" id="PF00465">
    <property type="entry name" value="Fe-ADH"/>
    <property type="match status" value="1"/>
</dbReference>
<dbReference type="InterPro" id="IPR001670">
    <property type="entry name" value="ADH_Fe/GldA"/>
</dbReference>
<proteinExistence type="predicted"/>
<evidence type="ECO:0000313" key="5">
    <source>
        <dbReference type="Proteomes" id="UP001303407"/>
    </source>
</evidence>
<evidence type="ECO:0000313" key="4">
    <source>
        <dbReference type="EMBL" id="WNH13977.1"/>
    </source>
</evidence>
<keyword evidence="5" id="KW-1185">Reference proteome</keyword>
<organism evidence="4 5">
    <name type="scientific">Thalassobellus suaedae</name>
    <dbReference type="NCBI Taxonomy" id="3074124"/>
    <lineage>
        <taxon>Bacteria</taxon>
        <taxon>Pseudomonadati</taxon>
        <taxon>Bacteroidota</taxon>
        <taxon>Flavobacteriia</taxon>
        <taxon>Flavobacteriales</taxon>
        <taxon>Flavobacteriaceae</taxon>
        <taxon>Thalassobellus</taxon>
    </lineage>
</organism>
<keyword evidence="1" id="KW-0560">Oxidoreductase</keyword>
<dbReference type="PANTHER" id="PTHR11496">
    <property type="entry name" value="ALCOHOL DEHYDROGENASE"/>
    <property type="match status" value="1"/>
</dbReference>
<name>A0ABY9Y6S1_9FLAO</name>
<dbReference type="InterPro" id="IPR035873">
    <property type="entry name" value="PhpC"/>
</dbReference>
<dbReference type="Gene3D" id="1.20.1090.10">
    <property type="entry name" value="Dehydroquinate synthase-like - alpha domain"/>
    <property type="match status" value="1"/>
</dbReference>
<feature type="domain" description="Fe-containing alcohol dehydrogenase-like C-terminal" evidence="3">
    <location>
        <begin position="179"/>
        <end position="374"/>
    </location>
</feature>